<dbReference type="GO" id="GO:0015074">
    <property type="term" value="P:DNA integration"/>
    <property type="evidence" value="ECO:0007669"/>
    <property type="project" value="InterPro"/>
</dbReference>
<feature type="domain" description="Integrase catalytic" evidence="2">
    <location>
        <begin position="45"/>
        <end position="195"/>
    </location>
</feature>
<dbReference type="PANTHER" id="PTHR37984">
    <property type="entry name" value="PROTEIN CBG26694"/>
    <property type="match status" value="1"/>
</dbReference>
<evidence type="ECO:0000256" key="1">
    <source>
        <dbReference type="SAM" id="MobiDB-lite"/>
    </source>
</evidence>
<dbReference type="WBParaSite" id="TMUE_3000014840.1">
    <property type="protein sequence ID" value="TMUE_3000014840.1"/>
    <property type="gene ID" value="WBGene00302351"/>
</dbReference>
<dbReference type="InterPro" id="IPR001584">
    <property type="entry name" value="Integrase_cat-core"/>
</dbReference>
<dbReference type="STRING" id="70415.A0A5S6R5P2"/>
<feature type="compositionally biased region" description="Basic and acidic residues" evidence="1">
    <location>
        <begin position="257"/>
        <end position="274"/>
    </location>
</feature>
<dbReference type="PROSITE" id="PS50994">
    <property type="entry name" value="INTEGRASE"/>
    <property type="match status" value="1"/>
</dbReference>
<sequence length="316" mass="35937">MKPLARSHVWRPQLDRDIEDIVKRCNMCQETRNAPNRAPLNPWEMTGKPWSRLHIDFEGPFQGQVFFITDHSHSKLLDVSLVRTTSAAAAIDKLAMLFAANGLPDVVVSDNGAAFTAAEFKTFMNANTIRHVTVAPYHPASNGQAERMVQPMKQALRRVIHGSWSIRLARFLFNQHVNTHTSMGDSPAEMLMSRRPRSSLDNLHPDSCDERRYCLEQDKRNGFINETVRRFSPGDLVYMRNYKSERRSSFLDDENDKTDARLNRDEEKNTKTEPQEDPSQGRKKCTSPSQLPEVDETQADTQDVIAALPGNSEIVT</sequence>
<accession>A0A5S6R5P2</accession>
<dbReference type="Pfam" id="PF00665">
    <property type="entry name" value="rve"/>
    <property type="match status" value="1"/>
</dbReference>
<dbReference type="PANTHER" id="PTHR37984:SF12">
    <property type="entry name" value="RIBONUCLEASE H"/>
    <property type="match status" value="1"/>
</dbReference>
<dbReference type="Proteomes" id="UP000046395">
    <property type="component" value="Unassembled WGS sequence"/>
</dbReference>
<dbReference type="InterPro" id="IPR012337">
    <property type="entry name" value="RNaseH-like_sf"/>
</dbReference>
<dbReference type="Gene3D" id="3.30.420.10">
    <property type="entry name" value="Ribonuclease H-like superfamily/Ribonuclease H"/>
    <property type="match status" value="1"/>
</dbReference>
<evidence type="ECO:0000259" key="2">
    <source>
        <dbReference type="PROSITE" id="PS50994"/>
    </source>
</evidence>
<evidence type="ECO:0000313" key="3">
    <source>
        <dbReference type="Proteomes" id="UP000046395"/>
    </source>
</evidence>
<dbReference type="GO" id="GO:0003676">
    <property type="term" value="F:nucleic acid binding"/>
    <property type="evidence" value="ECO:0007669"/>
    <property type="project" value="InterPro"/>
</dbReference>
<organism evidence="3 4">
    <name type="scientific">Trichuris muris</name>
    <name type="common">Mouse whipworm</name>
    <dbReference type="NCBI Taxonomy" id="70415"/>
    <lineage>
        <taxon>Eukaryota</taxon>
        <taxon>Metazoa</taxon>
        <taxon>Ecdysozoa</taxon>
        <taxon>Nematoda</taxon>
        <taxon>Enoplea</taxon>
        <taxon>Dorylaimia</taxon>
        <taxon>Trichinellida</taxon>
        <taxon>Trichuridae</taxon>
        <taxon>Trichuris</taxon>
    </lineage>
</organism>
<name>A0A5S6R5P2_TRIMR</name>
<dbReference type="InterPro" id="IPR036397">
    <property type="entry name" value="RNaseH_sf"/>
</dbReference>
<dbReference type="SUPFAM" id="SSF53098">
    <property type="entry name" value="Ribonuclease H-like"/>
    <property type="match status" value="1"/>
</dbReference>
<dbReference type="InterPro" id="IPR050951">
    <property type="entry name" value="Retrovirus_Pol_polyprotein"/>
</dbReference>
<dbReference type="AlphaFoldDB" id="A0A5S6R5P2"/>
<proteinExistence type="predicted"/>
<keyword evidence="3" id="KW-1185">Reference proteome</keyword>
<protein>
    <submittedName>
        <fullName evidence="4">Integrase catalytic domain-containing protein</fullName>
    </submittedName>
</protein>
<feature type="region of interest" description="Disordered" evidence="1">
    <location>
        <begin position="247"/>
        <end position="316"/>
    </location>
</feature>
<reference evidence="4" key="1">
    <citation type="submission" date="2019-12" db="UniProtKB">
        <authorList>
            <consortium name="WormBaseParasite"/>
        </authorList>
    </citation>
    <scope>IDENTIFICATION</scope>
</reference>
<evidence type="ECO:0000313" key="4">
    <source>
        <dbReference type="WBParaSite" id="TMUE_3000014840.1"/>
    </source>
</evidence>